<dbReference type="HAMAP" id="MF_00902">
    <property type="entry name" value="TatC"/>
    <property type="match status" value="1"/>
</dbReference>
<dbReference type="AlphaFoldDB" id="A0A1T0CNG6"/>
<keyword evidence="5" id="KW-0811">Translocation</keyword>
<evidence type="ECO:0000256" key="1">
    <source>
        <dbReference type="ARBA" id="ARBA00004141"/>
    </source>
</evidence>
<keyword evidence="5" id="KW-1003">Cell membrane</keyword>
<dbReference type="STRING" id="573983.B0681_07930"/>
<evidence type="ECO:0000256" key="3">
    <source>
        <dbReference type="ARBA" id="ARBA00022989"/>
    </source>
</evidence>
<protein>
    <recommendedName>
        <fullName evidence="5">Sec-independent protein translocase protein TatC</fullName>
    </recommendedName>
</protein>
<dbReference type="Pfam" id="PF00902">
    <property type="entry name" value="TatC"/>
    <property type="match status" value="1"/>
</dbReference>
<dbReference type="Proteomes" id="UP000190683">
    <property type="component" value="Unassembled WGS sequence"/>
</dbReference>
<reference evidence="6 7" key="1">
    <citation type="submission" date="2017-02" db="EMBL/GenBank/DDBJ databases">
        <title>Draft genome sequence of Moraxella porci CCUG 54912T type strain.</title>
        <authorList>
            <person name="Salva-Serra F."/>
            <person name="Engstrom-Jakobsson H."/>
            <person name="Thorell K."/>
            <person name="Jaen-Luchoro D."/>
            <person name="Gonzales-Siles L."/>
            <person name="Karlsson R."/>
            <person name="Yazdan S."/>
            <person name="Boulund F."/>
            <person name="Johnning A."/>
            <person name="Engstrand L."/>
            <person name="Kristiansson E."/>
            <person name="Moore E."/>
        </authorList>
    </citation>
    <scope>NUCLEOTIDE SEQUENCE [LARGE SCALE GENOMIC DNA]</scope>
    <source>
        <strain evidence="6 7">CCUG 54912</strain>
    </source>
</reference>
<comment type="caution">
    <text evidence="5">Lacks conserved residue(s) required for the propagation of feature annotation.</text>
</comment>
<organism evidence="6 7">
    <name type="scientific">Moraxella porci DSM 25326</name>
    <dbReference type="NCBI Taxonomy" id="573983"/>
    <lineage>
        <taxon>Bacteria</taxon>
        <taxon>Pseudomonadati</taxon>
        <taxon>Pseudomonadota</taxon>
        <taxon>Gammaproteobacteria</taxon>
        <taxon>Moraxellales</taxon>
        <taxon>Moraxellaceae</taxon>
        <taxon>Moraxella</taxon>
    </lineage>
</organism>
<evidence type="ECO:0000256" key="2">
    <source>
        <dbReference type="ARBA" id="ARBA00022692"/>
    </source>
</evidence>
<feature type="transmembrane region" description="Helical" evidence="5">
    <location>
        <begin position="112"/>
        <end position="139"/>
    </location>
</feature>
<feature type="transmembrane region" description="Helical" evidence="5">
    <location>
        <begin position="198"/>
        <end position="215"/>
    </location>
</feature>
<feature type="transmembrane region" description="Helical" evidence="5">
    <location>
        <begin position="25"/>
        <end position="42"/>
    </location>
</feature>
<evidence type="ECO:0000313" key="6">
    <source>
        <dbReference type="EMBL" id="OOS23887.1"/>
    </source>
</evidence>
<comment type="caution">
    <text evidence="6">The sequence shown here is derived from an EMBL/GenBank/DDBJ whole genome shotgun (WGS) entry which is preliminary data.</text>
</comment>
<keyword evidence="2 5" id="KW-0812">Transmembrane</keyword>
<dbReference type="NCBIfam" id="TIGR00945">
    <property type="entry name" value="tatC"/>
    <property type="match status" value="1"/>
</dbReference>
<dbReference type="InterPro" id="IPR002033">
    <property type="entry name" value="TatC"/>
</dbReference>
<keyword evidence="5" id="KW-0813">Transport</keyword>
<accession>A0A1T0CNG6</accession>
<dbReference type="PANTHER" id="PTHR30371">
    <property type="entry name" value="SEC-INDEPENDENT PROTEIN TRANSLOCASE PROTEIN TATC"/>
    <property type="match status" value="1"/>
</dbReference>
<keyword evidence="3 5" id="KW-1133">Transmembrane helix</keyword>
<evidence type="ECO:0000313" key="7">
    <source>
        <dbReference type="Proteomes" id="UP000190683"/>
    </source>
</evidence>
<dbReference type="PROSITE" id="PS01218">
    <property type="entry name" value="TATC"/>
    <property type="match status" value="1"/>
</dbReference>
<evidence type="ECO:0000256" key="4">
    <source>
        <dbReference type="ARBA" id="ARBA00023136"/>
    </source>
</evidence>
<dbReference type="PANTHER" id="PTHR30371:SF0">
    <property type="entry name" value="SEC-INDEPENDENT PROTEIN TRANSLOCASE PROTEIN TATC, CHLOROPLASTIC-RELATED"/>
    <property type="match status" value="1"/>
</dbReference>
<name>A0A1T0CNG6_9GAMM</name>
<comment type="subunit">
    <text evidence="5">The Tat system comprises two distinct complexes: a TatABC complex, containing multiple copies of TatA, TatB and TatC subunits, and a separate TatA complex, containing only TatA subunits. Substrates initially bind to the TatABC complex, which probably triggers association of the separate TatA complex to form the active translocon.</text>
</comment>
<gene>
    <name evidence="5" type="primary">tatC</name>
    <name evidence="6" type="ORF">B0681_07930</name>
</gene>
<evidence type="ECO:0000256" key="5">
    <source>
        <dbReference type="HAMAP-Rule" id="MF_00902"/>
    </source>
</evidence>
<dbReference type="GO" id="GO:0065002">
    <property type="term" value="P:intracellular protein transmembrane transport"/>
    <property type="evidence" value="ECO:0007669"/>
    <property type="project" value="TreeGrafter"/>
</dbReference>
<dbReference type="RefSeq" id="WP_078318201.1">
    <property type="nucleotide sequence ID" value="NZ_MUYV01000011.1"/>
</dbReference>
<dbReference type="PRINTS" id="PR01840">
    <property type="entry name" value="TATCFAMILY"/>
</dbReference>
<keyword evidence="4 5" id="KW-0472">Membrane</keyword>
<feature type="transmembrane region" description="Helical" evidence="5">
    <location>
        <begin position="81"/>
        <end position="100"/>
    </location>
</feature>
<comment type="function">
    <text evidence="5">Part of the twin-arginine translocation (Tat) system that transports large folded proteins containing a characteristic twin-arginine motif in their signal peptide across membranes. Together with TatB, TatC is part of a receptor directly interacting with Tat signal peptides.</text>
</comment>
<dbReference type="GO" id="GO:0043953">
    <property type="term" value="P:protein transport by the Tat complex"/>
    <property type="evidence" value="ECO:0007669"/>
    <property type="project" value="UniProtKB-UniRule"/>
</dbReference>
<keyword evidence="5" id="KW-0653">Protein transport</keyword>
<comment type="similarity">
    <text evidence="5">Belongs to the TatC family.</text>
</comment>
<dbReference type="GO" id="GO:0009977">
    <property type="term" value="F:proton motive force dependent protein transmembrane transporter activity"/>
    <property type="evidence" value="ECO:0007669"/>
    <property type="project" value="TreeGrafter"/>
</dbReference>
<dbReference type="EMBL" id="MUYV01000011">
    <property type="protein sequence ID" value="OOS23887.1"/>
    <property type="molecule type" value="Genomic_DNA"/>
</dbReference>
<comment type="subcellular location">
    <subcellularLocation>
        <location evidence="5">Cell membrane</location>
        <topology evidence="5">Multi-pass membrane protein</topology>
    </subcellularLocation>
    <subcellularLocation>
        <location evidence="1">Membrane</location>
        <topology evidence="1">Multi-pass membrane protein</topology>
    </subcellularLocation>
</comment>
<sequence length="255" mass="28198">MSQADFPDTTDTPLMSHFIELRSRFIRMFLAVLLVFLGLVGFSRELYDFISNPLVALLPAEASLIATDVASGFLAPIRLTFFIALFVTVPFILAQIWGFIAPGLYKHEKRAALPLLLSAIVLFYTGVAFAYFIVLVPALKFFVMFAPDNVLPMTDIDSYLSFVLKLFAVFGVMFEIPVVTLILVLMRLVSVQALADKRRYIIVGCFAVAAVVTPPDGASMLMLAIPMCLLFELGLLMAKVLVRDRPSDDLEADEG</sequence>
<feature type="transmembrane region" description="Helical" evidence="5">
    <location>
        <begin position="159"/>
        <end position="186"/>
    </location>
</feature>
<proteinExistence type="inferred from homology"/>
<dbReference type="GO" id="GO:0033281">
    <property type="term" value="C:TAT protein transport complex"/>
    <property type="evidence" value="ECO:0007669"/>
    <property type="project" value="UniProtKB-UniRule"/>
</dbReference>
<dbReference type="InterPro" id="IPR019820">
    <property type="entry name" value="Sec-indep_translocase_CS"/>
</dbReference>
<keyword evidence="7" id="KW-1185">Reference proteome</keyword>